<name>A0A9X1SDA8_9MICC</name>
<organism evidence="1 2">
    <name type="scientific">Arthrobacter caoxuetaonis</name>
    <dbReference type="NCBI Taxonomy" id="2886935"/>
    <lineage>
        <taxon>Bacteria</taxon>
        <taxon>Bacillati</taxon>
        <taxon>Actinomycetota</taxon>
        <taxon>Actinomycetes</taxon>
        <taxon>Micrococcales</taxon>
        <taxon>Micrococcaceae</taxon>
        <taxon>Arthrobacter</taxon>
    </lineage>
</organism>
<dbReference type="EMBL" id="JAJFZV010000018">
    <property type="protein sequence ID" value="MCC3299440.1"/>
    <property type="molecule type" value="Genomic_DNA"/>
</dbReference>
<keyword evidence="2" id="KW-1185">Reference proteome</keyword>
<sequence length="350" mass="38770">MDTMTGTQGKWVFIDALMEDQHRLLSIGADAFHGASVRKNLDETARELLIPRIKAIGRDNPSVCEKVEYRDAAWEVRVEAVLSPINLEVIAILAAFVPEGVPFPEKPLVGGIEWRILDTGRIETVWDENMYSLYEVPRPSFGTGDMNGWITTLIAPEDRARLKVVIDGAIANPDGECHSVTFRILTGASSERPSSKQLCTASRVVVDEENNVKWLRSIAREITSLPAAGPQEMDNQSAALVRAALDLIHTKAMFAVDTGTWQVFMSSPNWRQYGLQAPLNNYLPHSIHPQDFTAFADCCLQGCPSSGGVIVRCRQEDGSYRPYRVIASSGHFNSQGKRYVIISVKPPEDD</sequence>
<evidence type="ECO:0000313" key="2">
    <source>
        <dbReference type="Proteomes" id="UP001139158"/>
    </source>
</evidence>
<gene>
    <name evidence="1" type="ORF">LJ757_16730</name>
</gene>
<evidence type="ECO:0000313" key="1">
    <source>
        <dbReference type="EMBL" id="MCC3299440.1"/>
    </source>
</evidence>
<accession>A0A9X1SDA8</accession>
<comment type="caution">
    <text evidence="1">The sequence shown here is derived from an EMBL/GenBank/DDBJ whole genome shotgun (WGS) entry which is preliminary data.</text>
</comment>
<proteinExistence type="predicted"/>
<dbReference type="RefSeq" id="WP_227897427.1">
    <property type="nucleotide sequence ID" value="NZ_CP099467.1"/>
</dbReference>
<dbReference type="AlphaFoldDB" id="A0A9X1SDA8"/>
<dbReference type="Gene3D" id="3.30.450.20">
    <property type="entry name" value="PAS domain"/>
    <property type="match status" value="1"/>
</dbReference>
<protein>
    <submittedName>
        <fullName evidence="1">Uncharacterized protein</fullName>
    </submittedName>
</protein>
<reference evidence="1" key="1">
    <citation type="submission" date="2021-10" db="EMBL/GenBank/DDBJ databases">
        <title>Novel species in genus Arthrobacter.</title>
        <authorList>
            <person name="Liu Y."/>
        </authorList>
    </citation>
    <scope>NUCLEOTIDE SEQUENCE</scope>
    <source>
        <strain evidence="1">Zg-Y453</strain>
    </source>
</reference>
<dbReference type="Proteomes" id="UP001139158">
    <property type="component" value="Unassembled WGS sequence"/>
</dbReference>